<proteinExistence type="predicted"/>
<dbReference type="EMBL" id="JALLKP010000003">
    <property type="protein sequence ID" value="KAK2195908.1"/>
    <property type="molecule type" value="Genomic_DNA"/>
</dbReference>
<feature type="region of interest" description="Disordered" evidence="1">
    <location>
        <begin position="255"/>
        <end position="373"/>
    </location>
</feature>
<dbReference type="GeneID" id="94336803"/>
<keyword evidence="2" id="KW-0472">Membrane</keyword>
<protein>
    <submittedName>
        <fullName evidence="3">Uncharacterized protein</fullName>
    </submittedName>
</protein>
<reference evidence="3" key="1">
    <citation type="journal article" date="2023" name="Nat. Microbiol.">
        <title>Babesia duncani multi-omics identifies virulence factors and drug targets.</title>
        <authorList>
            <person name="Singh P."/>
            <person name="Lonardi S."/>
            <person name="Liang Q."/>
            <person name="Vydyam P."/>
            <person name="Khabirova E."/>
            <person name="Fang T."/>
            <person name="Gihaz S."/>
            <person name="Thekkiniath J."/>
            <person name="Munshi M."/>
            <person name="Abel S."/>
            <person name="Ciampossin L."/>
            <person name="Batugedara G."/>
            <person name="Gupta M."/>
            <person name="Lu X.M."/>
            <person name="Lenz T."/>
            <person name="Chakravarty S."/>
            <person name="Cornillot E."/>
            <person name="Hu Y."/>
            <person name="Ma W."/>
            <person name="Gonzalez L.M."/>
            <person name="Sanchez S."/>
            <person name="Estrada K."/>
            <person name="Sanchez-Flores A."/>
            <person name="Montero E."/>
            <person name="Harb O.S."/>
            <person name="Le Roch K.G."/>
            <person name="Mamoun C.B."/>
        </authorList>
    </citation>
    <scope>NUCLEOTIDE SEQUENCE</scope>
    <source>
        <strain evidence="3">WA1</strain>
    </source>
</reference>
<gene>
    <name evidence="3" type="ORF">BdWA1_002506</name>
</gene>
<feature type="compositionally biased region" description="Polar residues" evidence="1">
    <location>
        <begin position="300"/>
        <end position="312"/>
    </location>
</feature>
<keyword evidence="4" id="KW-1185">Reference proteome</keyword>
<name>A0AAD9UNC9_9APIC</name>
<feature type="compositionally biased region" description="Gly residues" evidence="1">
    <location>
        <begin position="276"/>
        <end position="297"/>
    </location>
</feature>
<evidence type="ECO:0000256" key="1">
    <source>
        <dbReference type="SAM" id="MobiDB-lite"/>
    </source>
</evidence>
<feature type="compositionally biased region" description="Polar residues" evidence="1">
    <location>
        <begin position="255"/>
        <end position="274"/>
    </location>
</feature>
<evidence type="ECO:0000313" key="4">
    <source>
        <dbReference type="Proteomes" id="UP001214638"/>
    </source>
</evidence>
<dbReference type="KEGG" id="bdw:94336803"/>
<accession>A0AAD9UNC9</accession>
<dbReference type="AlphaFoldDB" id="A0AAD9UNC9"/>
<dbReference type="RefSeq" id="XP_067802750.1">
    <property type="nucleotide sequence ID" value="XM_067947528.1"/>
</dbReference>
<keyword evidence="2" id="KW-0812">Transmembrane</keyword>
<evidence type="ECO:0000313" key="3">
    <source>
        <dbReference type="EMBL" id="KAK2195908.1"/>
    </source>
</evidence>
<dbReference type="Proteomes" id="UP001214638">
    <property type="component" value="Unassembled WGS sequence"/>
</dbReference>
<keyword evidence="2" id="KW-1133">Transmembrane helix</keyword>
<comment type="caution">
    <text evidence="3">The sequence shown here is derived from an EMBL/GenBank/DDBJ whole genome shotgun (WGS) entry which is preliminary data.</text>
</comment>
<organism evidence="3 4">
    <name type="scientific">Babesia duncani</name>
    <dbReference type="NCBI Taxonomy" id="323732"/>
    <lineage>
        <taxon>Eukaryota</taxon>
        <taxon>Sar</taxon>
        <taxon>Alveolata</taxon>
        <taxon>Apicomplexa</taxon>
        <taxon>Aconoidasida</taxon>
        <taxon>Piroplasmida</taxon>
        <taxon>Babesiidae</taxon>
        <taxon>Babesia</taxon>
    </lineage>
</organism>
<sequence length="397" mass="42890">MSGHSGDFYFHYNITGVLSPLFGCQIVKFSFNGQEYKFECNKEFMYEFRFCQAFVYACKVGSDKFHPWLLQLVGLSYVSPFDSPSDSSDQSTVNYFFKRDENNWKSLTFTKSLTAKDGSTEHKQNEDNLDQQLESNTELKKYFESLKKSASAAMGYVYKKSDTSHGLEIQPSDLLSYFGQSDKQHKYGSESVSQDYEVSKFTSYSGSGKHSFEIIFKGRQKNKSTGKEQEVTNIFKSSTEDTSKLTQKSEAITTTVSEDLSGSESSCKANQAEQGGSNGRDGGGTGQSEGSEKGSGGSVLPSTEDSQESSKGVSHEDSEQTEETFESAPSSGGGTEEANTAQNSPKASQDSEQPSTGVSSSPAASKSSPNLPGIVCGAVFGSGGLIGGGILIYKCIG</sequence>
<feature type="compositionally biased region" description="Polar residues" evidence="1">
    <location>
        <begin position="337"/>
        <end position="358"/>
    </location>
</feature>
<feature type="transmembrane region" description="Helical" evidence="2">
    <location>
        <begin position="371"/>
        <end position="393"/>
    </location>
</feature>
<evidence type="ECO:0000256" key="2">
    <source>
        <dbReference type="SAM" id="Phobius"/>
    </source>
</evidence>
<feature type="compositionally biased region" description="Low complexity" evidence="1">
    <location>
        <begin position="359"/>
        <end position="369"/>
    </location>
</feature>